<evidence type="ECO:0000256" key="1">
    <source>
        <dbReference type="SAM" id="Phobius"/>
    </source>
</evidence>
<dbReference type="InterPro" id="IPR003675">
    <property type="entry name" value="Rce1/LyrA-like_dom"/>
</dbReference>
<feature type="transmembrane region" description="Helical" evidence="1">
    <location>
        <begin position="10"/>
        <end position="28"/>
    </location>
</feature>
<feature type="domain" description="CAAX prenyl protease 2/Lysostaphin resistance protein A-like" evidence="2">
    <location>
        <begin position="129"/>
        <end position="233"/>
    </location>
</feature>
<dbReference type="PANTHER" id="PTHR35797:SF1">
    <property type="entry name" value="PROTEASE"/>
    <property type="match status" value="1"/>
</dbReference>
<evidence type="ECO:0000313" key="3">
    <source>
        <dbReference type="EMBL" id="KAA6330848.1"/>
    </source>
</evidence>
<accession>A0A5J4RAR3</accession>
<reference evidence="3" key="1">
    <citation type="submission" date="2019-03" db="EMBL/GenBank/DDBJ databases">
        <title>Single cell metagenomics reveals metabolic interactions within the superorganism composed of flagellate Streblomastix strix and complex community of Bacteroidetes bacteria on its surface.</title>
        <authorList>
            <person name="Treitli S.C."/>
            <person name="Kolisko M."/>
            <person name="Husnik F."/>
            <person name="Keeling P."/>
            <person name="Hampl V."/>
        </authorList>
    </citation>
    <scope>NUCLEOTIDE SEQUENCE</scope>
    <source>
        <strain evidence="3">STM</strain>
    </source>
</reference>
<feature type="transmembrane region" description="Helical" evidence="1">
    <location>
        <begin position="159"/>
        <end position="175"/>
    </location>
</feature>
<feature type="transmembrane region" description="Helical" evidence="1">
    <location>
        <begin position="124"/>
        <end position="147"/>
    </location>
</feature>
<evidence type="ECO:0000259" key="2">
    <source>
        <dbReference type="Pfam" id="PF02517"/>
    </source>
</evidence>
<protein>
    <recommendedName>
        <fullName evidence="2">CAAX prenyl protease 2/Lysostaphin resistance protein A-like domain-containing protein</fullName>
    </recommendedName>
</protein>
<feature type="transmembrane region" description="Helical" evidence="1">
    <location>
        <begin position="40"/>
        <end position="65"/>
    </location>
</feature>
<dbReference type="GO" id="GO:0080120">
    <property type="term" value="P:CAAX-box protein maturation"/>
    <property type="evidence" value="ECO:0007669"/>
    <property type="project" value="UniProtKB-ARBA"/>
</dbReference>
<feature type="transmembrane region" description="Helical" evidence="1">
    <location>
        <begin position="223"/>
        <end position="240"/>
    </location>
</feature>
<feature type="transmembrane region" description="Helical" evidence="1">
    <location>
        <begin position="246"/>
        <end position="263"/>
    </location>
</feature>
<proteinExistence type="predicted"/>
<gene>
    <name evidence="3" type="ORF">EZS27_020495</name>
</gene>
<comment type="caution">
    <text evidence="3">The sequence shown here is derived from an EMBL/GenBank/DDBJ whole genome shotgun (WGS) entry which is preliminary data.</text>
</comment>
<organism evidence="3">
    <name type="scientific">termite gut metagenome</name>
    <dbReference type="NCBI Taxonomy" id="433724"/>
    <lineage>
        <taxon>unclassified sequences</taxon>
        <taxon>metagenomes</taxon>
        <taxon>organismal metagenomes</taxon>
    </lineage>
</organism>
<dbReference type="PANTHER" id="PTHR35797">
    <property type="entry name" value="PROTEASE-RELATED"/>
    <property type="match status" value="1"/>
</dbReference>
<keyword evidence="1" id="KW-0812">Transmembrane</keyword>
<name>A0A5J4RAR3_9ZZZZ</name>
<feature type="transmembrane region" description="Helical" evidence="1">
    <location>
        <begin position="195"/>
        <end position="216"/>
    </location>
</feature>
<dbReference type="EMBL" id="SNRY01001450">
    <property type="protein sequence ID" value="KAA6330848.1"/>
    <property type="molecule type" value="Genomic_DNA"/>
</dbReference>
<keyword evidence="1" id="KW-1133">Transmembrane helix</keyword>
<dbReference type="Pfam" id="PF02517">
    <property type="entry name" value="Rce1-like"/>
    <property type="match status" value="1"/>
</dbReference>
<dbReference type="GO" id="GO:0004175">
    <property type="term" value="F:endopeptidase activity"/>
    <property type="evidence" value="ECO:0007669"/>
    <property type="project" value="UniProtKB-ARBA"/>
</dbReference>
<keyword evidence="1" id="KW-0472">Membrane</keyword>
<dbReference type="InterPro" id="IPR042150">
    <property type="entry name" value="MmRce1-like"/>
</dbReference>
<sequence length="292" mass="33887">MQLQKYNRPILFYGTSVLVPWLCWFIWAWLSHSQWQGNPAVFFCGSVLGLTGLCAPFLIAMILILPDKEMKQEFISATFRMKGIRPVFWTLTIFLFPLSILAAQAISLLFGYSPSQFRIVEHLSFTAGIFPAWFLLILAPILEEFGWHTYGIHCLRNRFNLLVTSLIFAIVWGIWHIPLSFVKGYYQNVLAETGVIYSINFLVSLIPYVIIGNWLYYRTNRNMLLVVLFHLLAGYSNEIFQTHPDSKIIQTVLLLIFSTVLVWKEKAFFLDKSSSHHRKSREEQSPLPLRSR</sequence>
<dbReference type="AlphaFoldDB" id="A0A5J4RAR3"/>
<feature type="transmembrane region" description="Helical" evidence="1">
    <location>
        <begin position="86"/>
        <end position="112"/>
    </location>
</feature>